<dbReference type="GO" id="GO:0004301">
    <property type="term" value="F:epoxide hydrolase activity"/>
    <property type="evidence" value="ECO:0007669"/>
    <property type="project" value="TreeGrafter"/>
</dbReference>
<dbReference type="EMBL" id="JAGPYM010000126">
    <property type="protein sequence ID" value="KAH6866236.1"/>
    <property type="molecule type" value="Genomic_DNA"/>
</dbReference>
<evidence type="ECO:0000256" key="1">
    <source>
        <dbReference type="ARBA" id="ARBA00010088"/>
    </source>
</evidence>
<accession>A0A9P9AIW1</accession>
<dbReference type="PANTHER" id="PTHR21661">
    <property type="entry name" value="EPOXIDE HYDROLASE 1-RELATED"/>
    <property type="match status" value="1"/>
</dbReference>
<dbReference type="SUPFAM" id="SSF53474">
    <property type="entry name" value="alpha/beta-Hydrolases"/>
    <property type="match status" value="1"/>
</dbReference>
<dbReference type="PANTHER" id="PTHR21661:SF39">
    <property type="entry name" value="HYDROLASE, PUTATIVE (AFU_ORTHOLOGUE AFUA_3G08960)-RELATED"/>
    <property type="match status" value="1"/>
</dbReference>
<evidence type="ECO:0000259" key="3">
    <source>
        <dbReference type="Pfam" id="PF06441"/>
    </source>
</evidence>
<dbReference type="InterPro" id="IPR029058">
    <property type="entry name" value="AB_hydrolase_fold"/>
</dbReference>
<evidence type="ECO:0000256" key="2">
    <source>
        <dbReference type="ARBA" id="ARBA00022801"/>
    </source>
</evidence>
<name>A0A9P9AIW1_9HYPO</name>
<dbReference type="GO" id="GO:0097176">
    <property type="term" value="P:epoxide metabolic process"/>
    <property type="evidence" value="ECO:0007669"/>
    <property type="project" value="TreeGrafter"/>
</dbReference>
<evidence type="ECO:0000313" key="4">
    <source>
        <dbReference type="EMBL" id="KAH6866236.1"/>
    </source>
</evidence>
<dbReference type="PIRSF" id="PIRSF001112">
    <property type="entry name" value="Epoxide_hydrolase"/>
    <property type="match status" value="1"/>
</dbReference>
<sequence>MSRFDTSEIEEFKTLLSLSKVGPKTWENSQNDLGLSREWLLNAKDIWLNEFQWRTHEERINSFPNFRMTVEDPIHGEMGVHFVALFSVNPEAILIILMHGWPGSFLEILPMLELLKAKYTPEGLPYHIIIPSLPGYTLSSGPPLGRDFSNEDSARIMNQLMIDLGFGETGYIAKGGDVGSALACRMTIHYCKSCPDEARFKTDDLTETEVGIVQRQMAIAEKFLEWADPREPVKLDTILAMPFGYSVFLLETSILPKSWAKNLHPNMVRYEHEKGGHFGALEQPQLFLADVEDFARKMGYLCKPENDVEMMMTKRRRL</sequence>
<keyword evidence="2 4" id="KW-0378">Hydrolase</keyword>
<keyword evidence="5" id="KW-1185">Reference proteome</keyword>
<dbReference type="InterPro" id="IPR016292">
    <property type="entry name" value="Epoxide_hydrolase"/>
</dbReference>
<comment type="similarity">
    <text evidence="1">Belongs to the peptidase S33 family.</text>
</comment>
<dbReference type="InterPro" id="IPR010497">
    <property type="entry name" value="Epoxide_hydro_N"/>
</dbReference>
<dbReference type="Pfam" id="PF06441">
    <property type="entry name" value="EHN"/>
    <property type="match status" value="1"/>
</dbReference>
<dbReference type="Gene3D" id="3.40.50.1820">
    <property type="entry name" value="alpha/beta hydrolase"/>
    <property type="match status" value="2"/>
</dbReference>
<proteinExistence type="inferred from homology"/>
<gene>
    <name evidence="4" type="ORF">B0T10DRAFT_534342</name>
</gene>
<dbReference type="OrthoDB" id="7130006at2759"/>
<organism evidence="4 5">
    <name type="scientific">Thelonectria olida</name>
    <dbReference type="NCBI Taxonomy" id="1576542"/>
    <lineage>
        <taxon>Eukaryota</taxon>
        <taxon>Fungi</taxon>
        <taxon>Dikarya</taxon>
        <taxon>Ascomycota</taxon>
        <taxon>Pezizomycotina</taxon>
        <taxon>Sordariomycetes</taxon>
        <taxon>Hypocreomycetidae</taxon>
        <taxon>Hypocreales</taxon>
        <taxon>Nectriaceae</taxon>
        <taxon>Thelonectria</taxon>
    </lineage>
</organism>
<reference evidence="4 5" key="1">
    <citation type="journal article" date="2021" name="Nat. Commun.">
        <title>Genetic determinants of endophytism in the Arabidopsis root mycobiome.</title>
        <authorList>
            <person name="Mesny F."/>
            <person name="Miyauchi S."/>
            <person name="Thiergart T."/>
            <person name="Pickel B."/>
            <person name="Atanasova L."/>
            <person name="Karlsson M."/>
            <person name="Huettel B."/>
            <person name="Barry K.W."/>
            <person name="Haridas S."/>
            <person name="Chen C."/>
            <person name="Bauer D."/>
            <person name="Andreopoulos W."/>
            <person name="Pangilinan J."/>
            <person name="LaButti K."/>
            <person name="Riley R."/>
            <person name="Lipzen A."/>
            <person name="Clum A."/>
            <person name="Drula E."/>
            <person name="Henrissat B."/>
            <person name="Kohler A."/>
            <person name="Grigoriev I.V."/>
            <person name="Martin F.M."/>
            <person name="Hacquard S."/>
        </authorList>
    </citation>
    <scope>NUCLEOTIDE SEQUENCE [LARGE SCALE GENOMIC DNA]</scope>
    <source>
        <strain evidence="4 5">MPI-CAGE-CH-0241</strain>
    </source>
</reference>
<evidence type="ECO:0000313" key="5">
    <source>
        <dbReference type="Proteomes" id="UP000777438"/>
    </source>
</evidence>
<comment type="caution">
    <text evidence="4">The sequence shown here is derived from an EMBL/GenBank/DDBJ whole genome shotgun (WGS) entry which is preliminary data.</text>
</comment>
<feature type="domain" description="Epoxide hydrolase N-terminal" evidence="3">
    <location>
        <begin position="4"/>
        <end position="108"/>
    </location>
</feature>
<dbReference type="AlphaFoldDB" id="A0A9P9AIW1"/>
<dbReference type="Proteomes" id="UP000777438">
    <property type="component" value="Unassembled WGS sequence"/>
</dbReference>
<protein>
    <submittedName>
        <fullName evidence="4">Alpha/Beta hydrolase protein</fullName>
    </submittedName>
</protein>